<keyword evidence="2" id="KW-0472">Membrane</keyword>
<proteinExistence type="predicted"/>
<organism evidence="3 4">
    <name type="scientific">Chryseolinea soli</name>
    <dbReference type="NCBI Taxonomy" id="2321403"/>
    <lineage>
        <taxon>Bacteria</taxon>
        <taxon>Pseudomonadati</taxon>
        <taxon>Bacteroidota</taxon>
        <taxon>Cytophagia</taxon>
        <taxon>Cytophagales</taxon>
        <taxon>Fulvivirgaceae</taxon>
        <taxon>Chryseolinea</taxon>
    </lineage>
</organism>
<dbReference type="RefSeq" id="WP_119752521.1">
    <property type="nucleotide sequence ID" value="NZ_CP032382.1"/>
</dbReference>
<accession>A0A385SJL2</accession>
<dbReference type="Proteomes" id="UP000266183">
    <property type="component" value="Chromosome"/>
</dbReference>
<keyword evidence="2" id="KW-1133">Transmembrane helix</keyword>
<name>A0A385SJL2_9BACT</name>
<evidence type="ECO:0000313" key="4">
    <source>
        <dbReference type="Proteomes" id="UP000266183"/>
    </source>
</evidence>
<feature type="region of interest" description="Disordered" evidence="1">
    <location>
        <begin position="1584"/>
        <end position="1608"/>
    </location>
</feature>
<keyword evidence="4" id="KW-1185">Reference proteome</keyword>
<dbReference type="OrthoDB" id="9814627at2"/>
<gene>
    <name evidence="3" type="ORF">D4L85_00745</name>
</gene>
<evidence type="ECO:0000313" key="3">
    <source>
        <dbReference type="EMBL" id="AYB29198.1"/>
    </source>
</evidence>
<dbReference type="EMBL" id="CP032382">
    <property type="protein sequence ID" value="AYB29198.1"/>
    <property type="molecule type" value="Genomic_DNA"/>
</dbReference>
<evidence type="ECO:0000256" key="2">
    <source>
        <dbReference type="SAM" id="Phobius"/>
    </source>
</evidence>
<keyword evidence="2" id="KW-0812">Transmembrane</keyword>
<reference evidence="4" key="1">
    <citation type="submission" date="2018-09" db="EMBL/GenBank/DDBJ databases">
        <title>Chryseolinea sp. KIS68-18 isolated from soil.</title>
        <authorList>
            <person name="Weon H.-Y."/>
            <person name="Kwon S.-W."/>
            <person name="Lee S.A."/>
        </authorList>
    </citation>
    <scope>NUCLEOTIDE SEQUENCE [LARGE SCALE GENOMIC DNA]</scope>
    <source>
        <strain evidence="4">KIS68-18</strain>
    </source>
</reference>
<dbReference type="KEGG" id="chk:D4L85_00745"/>
<feature type="transmembrane region" description="Helical" evidence="2">
    <location>
        <begin position="12"/>
        <end position="32"/>
    </location>
</feature>
<evidence type="ECO:0000256" key="1">
    <source>
        <dbReference type="SAM" id="MobiDB-lite"/>
    </source>
</evidence>
<sequence length="1717" mass="188667">MIRNRKILRGIAVYLVVQFVVQTVLPTVSYALTSGPGQPEFSSFEPVATTNMVDEFTGDFTYNLPVLEVPGPQGSSYPISLSYHSGVTPEEEASWVGYGFTLNAGAINRATQGVPDDFNGQDIIFHNKQPTNWTATVGTAFSFEIASVDFLNFNTSLRYNNYRGFGYNQGIGVSLGKGIVNLGYNLSDGTGSFSLSTNIAATAFNTFASRYPAKDKMKFMTRAGKQPDLYAAGSQYGIFSFNEFAKPLTVPHYDGASFNVSIAFQGDPGPFPAGITGNLFGSYAYQTNEASETAHGYGYMYSASAQAADVMDYHMEKETDFNKRDVFLGVPFSDADNFSVTGEGLAGGFRLRNQTAGHFSPRKVSSSTFIYNVGFEMAAGWTFGPGVDLGVGTYNLDMDDWKRGLSSFSDLNSAVPQDEPVFFRFNNDLGGEWGAAVTDAPEQASISGKQPSQIPFQNKGFAYNGNQRGGRSSYIGYHFYKDMFFVQDGPNGTKTVKPSGQAFNRSKFITDQAYHGVDPVYQNLIGEMAVTNESGNRYVYGLPVFNKEEKNLSFSGRRVDAAHISKNYIAYPGSAQDPTGGDVKVGQEQMAPYGSAYLLTEIQTPDFIDRNGDGGSPDDLGGYTRFNYRSQTAGQDWYRWRAPFSGFYFNANSQSDNKDDQLSYTEGQKEIYYLESIETKTHVAIFSTTSDPKALDHTGVDGDRIDSKEASAVALDKNVTPDRNFALKKLVRIDLYALSDCETDVPGRSPNGSPTPKTDVKPIKTVYFKYNNDLAKPDGSRPDDVLPNSSSGKLTLESVYFEYNGIQTSRISPYVFTYNYPDYSKYPDKYTDPNPTNPTNKEDVTKNYEGLTTLDQNPPYSVFSSDAWGNYQAKGEEQFAARRHWLNQQMASNVNGFDPAAWHLKGIKLPSGGEIHVQYEQDDYAYVQDQEAHVMAPLIDPGGGDPGTGIIYQLNTNAINVTTGSQKKRLKALIDERYVNGDNKIYFKLLYTLVGNSTPDLSKCNADFITGYASVGSCTYDSSGFYIWLKPGQPRYPKQVCEEFVKTQRLGMIDQDGNCSPGMNDSNTGGGADQALAMVRQLHTWVQGISHPEILCGRISFENSYLRVPVPVAKKGGGVRVKRLLTFDQGMEGNKVLLGNEYMYKVRDESGIDISSGVATNEPPAMREENILVDFIARKHQGFFSKIIAGKDRKQSEGPLGESILPGASVGYSKVIVRNIHSGKTSPGYSVTEFNTAKDFPVRFADPGNSRTMTEIKAEHEKQYILGILVNKITDRTFATQGFSFILNAMHGKIKASSSYRGTYSSSPADDDKVAFVQYEYFKPEEKIPVVSSLFGELQMKNPGREVEVTFSQKRVDEKSYDGNMEIDVDLTPAFPFILVWPTGMPSFNFTEGTIASHTTSKVVRYPAILKKTVTSQDGILHTEENVAFDAWTGQVVAVKANDEFAGAYLSNRVPASWEYPNFTAKYVTEGKKLAHSTTVGQSLNFTYSKTGTDTWLKFTGDVGCQQLAQITTGDVLYLGENFNFQVSALDYSQDRVKLVPVTGTTGDPTFVEYVTIVSTGRNNRLSEDAGSVTFHNPTANSLTATSVHKSDADRYTTEPTPGTDAGTGILNSRLDGSQFVKDMNCGYQLFQGNQPDANCNVQLAGNSVILPGPYYHLNLTQYVDRLPEGCTADLSDATVKNVTIQFKIVGGNTSIELGTFDVDCGGGSFKTVKTEY</sequence>
<protein>
    <submittedName>
        <fullName evidence="3">Uncharacterized protein</fullName>
    </submittedName>
</protein>